<comment type="caution">
    <text evidence="1">The sequence shown here is derived from an EMBL/GenBank/DDBJ whole genome shotgun (WGS) entry which is preliminary data.</text>
</comment>
<proteinExistence type="predicted"/>
<dbReference type="Pfam" id="PF07845">
    <property type="entry name" value="DUF1636"/>
    <property type="match status" value="1"/>
</dbReference>
<evidence type="ECO:0000313" key="2">
    <source>
        <dbReference type="Proteomes" id="UP000249165"/>
    </source>
</evidence>
<keyword evidence="2" id="KW-1185">Reference proteome</keyword>
<evidence type="ECO:0000313" key="1">
    <source>
        <dbReference type="EMBL" id="RAK13315.1"/>
    </source>
</evidence>
<gene>
    <name evidence="1" type="ORF">ATI53_103618</name>
</gene>
<reference evidence="1 2" key="1">
    <citation type="submission" date="2018-06" db="EMBL/GenBank/DDBJ databases">
        <title>Genomic Encyclopedia of Archaeal and Bacterial Type Strains, Phase II (KMG-II): from individual species to whole genera.</title>
        <authorList>
            <person name="Goeker M."/>
        </authorList>
    </citation>
    <scope>NUCLEOTIDE SEQUENCE [LARGE SCALE GENOMIC DNA]</scope>
    <source>
        <strain evidence="1 2">DSM 22011</strain>
    </source>
</reference>
<dbReference type="AlphaFoldDB" id="A0A327Y0U0"/>
<name>A0A327Y0U0_9RHOB</name>
<organism evidence="1 2">
    <name type="scientific">Salipiger aestuarii</name>
    <dbReference type="NCBI Taxonomy" id="568098"/>
    <lineage>
        <taxon>Bacteria</taxon>
        <taxon>Pseudomonadati</taxon>
        <taxon>Pseudomonadota</taxon>
        <taxon>Alphaproteobacteria</taxon>
        <taxon>Rhodobacterales</taxon>
        <taxon>Roseobacteraceae</taxon>
        <taxon>Salipiger</taxon>
    </lineage>
</organism>
<dbReference type="EMBL" id="QLMG01000036">
    <property type="protein sequence ID" value="RAK13315.1"/>
    <property type="molecule type" value="Genomic_DNA"/>
</dbReference>
<dbReference type="InterPro" id="IPR012863">
    <property type="entry name" value="DUF1636"/>
</dbReference>
<dbReference type="Proteomes" id="UP000249165">
    <property type="component" value="Unassembled WGS sequence"/>
</dbReference>
<accession>A0A327Y0U0</accession>
<protein>
    <submittedName>
        <fullName evidence="1">Putative metal-binding protein</fullName>
    </submittedName>
</protein>
<sequence length="151" mass="16255">MCALPPIALSAKPMGHTRMKDLAHTPGDTATEMLVCVTCRRKGASPDDPRRPGRVLYDRIVAEALPAGLTVTPVECLQNCSNACTVALRGGDAKWTYIFSNVDESAHAPMLAAGAAQYHGAPDGVIPWRDRPEHFKRNCLARIPPLSPNKA</sequence>